<gene>
    <name evidence="4" type="ORF">K493DRAFT_220753</name>
</gene>
<dbReference type="Pfam" id="PF13041">
    <property type="entry name" value="PPR_2"/>
    <property type="match status" value="1"/>
</dbReference>
<dbReference type="Gene3D" id="1.25.40.10">
    <property type="entry name" value="Tetratricopeptide repeat domain"/>
    <property type="match status" value="4"/>
</dbReference>
<reference evidence="4 5" key="1">
    <citation type="submission" date="2016-07" db="EMBL/GenBank/DDBJ databases">
        <title>Pervasive Adenine N6-methylation of Active Genes in Fungi.</title>
        <authorList>
            <consortium name="DOE Joint Genome Institute"/>
            <person name="Mondo S.J."/>
            <person name="Dannebaum R.O."/>
            <person name="Kuo R.C."/>
            <person name="Labutti K."/>
            <person name="Haridas S."/>
            <person name="Kuo A."/>
            <person name="Salamov A."/>
            <person name="Ahrendt S.R."/>
            <person name="Lipzen A."/>
            <person name="Sullivan W."/>
            <person name="Andreopoulos W.B."/>
            <person name="Clum A."/>
            <person name="Lindquist E."/>
            <person name="Daum C."/>
            <person name="Ramamoorthy G.K."/>
            <person name="Gryganskyi A."/>
            <person name="Culley D."/>
            <person name="Magnuson J.K."/>
            <person name="James T.Y."/>
            <person name="O'Malley M.A."/>
            <person name="Stajich J.E."/>
            <person name="Spatafora J.W."/>
            <person name="Visel A."/>
            <person name="Grigoriev I.V."/>
        </authorList>
    </citation>
    <scope>NUCLEOTIDE SEQUENCE [LARGE SCALE GENOMIC DNA]</scope>
    <source>
        <strain evidence="4 5">CBS 931.73</strain>
    </source>
</reference>
<organism evidence="4 5">
    <name type="scientific">Basidiobolus meristosporus CBS 931.73</name>
    <dbReference type="NCBI Taxonomy" id="1314790"/>
    <lineage>
        <taxon>Eukaryota</taxon>
        <taxon>Fungi</taxon>
        <taxon>Fungi incertae sedis</taxon>
        <taxon>Zoopagomycota</taxon>
        <taxon>Entomophthoromycotina</taxon>
        <taxon>Basidiobolomycetes</taxon>
        <taxon>Basidiobolales</taxon>
        <taxon>Basidiobolaceae</taxon>
        <taxon>Basidiobolus</taxon>
    </lineage>
</organism>
<dbReference type="STRING" id="1314790.A0A1Y1Y9R0"/>
<dbReference type="NCBIfam" id="TIGR00756">
    <property type="entry name" value="PPR"/>
    <property type="match status" value="2"/>
</dbReference>
<dbReference type="InterPro" id="IPR011990">
    <property type="entry name" value="TPR-like_helical_dom_sf"/>
</dbReference>
<evidence type="ECO:0000256" key="1">
    <source>
        <dbReference type="ARBA" id="ARBA00022737"/>
    </source>
</evidence>
<keyword evidence="5" id="KW-1185">Reference proteome</keyword>
<feature type="domain" description="Pentatricopeptide repeat-containing protein-mitochondrial" evidence="3">
    <location>
        <begin position="205"/>
        <end position="333"/>
    </location>
</feature>
<feature type="repeat" description="PPR" evidence="2">
    <location>
        <begin position="99"/>
        <end position="133"/>
    </location>
</feature>
<feature type="repeat" description="PPR" evidence="2">
    <location>
        <begin position="345"/>
        <end position="379"/>
    </location>
</feature>
<evidence type="ECO:0000256" key="2">
    <source>
        <dbReference type="PROSITE-ProRule" id="PRU00708"/>
    </source>
</evidence>
<feature type="non-terminal residue" evidence="4">
    <location>
        <position position="1"/>
    </location>
</feature>
<evidence type="ECO:0000313" key="4">
    <source>
        <dbReference type="EMBL" id="ORX94728.1"/>
    </source>
</evidence>
<dbReference type="Pfam" id="PF23276">
    <property type="entry name" value="TPR_24"/>
    <property type="match status" value="1"/>
</dbReference>
<dbReference type="AlphaFoldDB" id="A0A1Y1Y9R0"/>
<dbReference type="PANTHER" id="PTHR47936">
    <property type="entry name" value="PPR_LONG DOMAIN-CONTAINING PROTEIN"/>
    <property type="match status" value="1"/>
</dbReference>
<dbReference type="Pfam" id="PF13812">
    <property type="entry name" value="PPR_3"/>
    <property type="match status" value="2"/>
</dbReference>
<proteinExistence type="predicted"/>
<dbReference type="PROSITE" id="PS51375">
    <property type="entry name" value="PPR"/>
    <property type="match status" value="3"/>
</dbReference>
<accession>A0A1Y1Y9R0</accession>
<dbReference type="EMBL" id="MCFE01000197">
    <property type="protein sequence ID" value="ORX94728.1"/>
    <property type="molecule type" value="Genomic_DNA"/>
</dbReference>
<evidence type="ECO:0000313" key="5">
    <source>
        <dbReference type="Proteomes" id="UP000193498"/>
    </source>
</evidence>
<dbReference type="InterPro" id="IPR002885">
    <property type="entry name" value="PPR_rpt"/>
</dbReference>
<keyword evidence="1" id="KW-0677">Repeat</keyword>
<evidence type="ECO:0000259" key="3">
    <source>
        <dbReference type="Pfam" id="PF23276"/>
    </source>
</evidence>
<dbReference type="PANTHER" id="PTHR47936:SF1">
    <property type="entry name" value="PENTATRICOPEPTIDE REPEAT-CONTAINING PROTEIN GUN1, CHLOROPLASTIC"/>
    <property type="match status" value="1"/>
</dbReference>
<protein>
    <recommendedName>
        <fullName evidence="3">Pentatricopeptide repeat-containing protein-mitochondrial domain-containing protein</fullName>
    </recommendedName>
</protein>
<feature type="repeat" description="PPR" evidence="2">
    <location>
        <begin position="32"/>
        <end position="66"/>
    </location>
</feature>
<dbReference type="OrthoDB" id="185373at2759"/>
<comment type="caution">
    <text evidence="4">The sequence shown here is derived from an EMBL/GenBank/DDBJ whole genome shotgun (WGS) entry which is preliminary data.</text>
</comment>
<name>A0A1Y1Y9R0_9FUNG</name>
<dbReference type="Proteomes" id="UP000193498">
    <property type="component" value="Unassembled WGS sequence"/>
</dbReference>
<sequence length="481" mass="54159">DAYNKKLLSNKNDLETVKKLINDMKEANIQPNLKTYNLLAGSYMRAGKQEGVLETLAEMKQLGITPTVSTYDTLLQSIRAVGNIPFIMDLMEKDQIPLTQNSYEYLVHSMVWNKRLEQALDILDSMKERKIRPTESTYSHIINGCIDVDETELAYKFLKDSEAKSMFVPRSAYIRTLYACARSHESNVEELWRKVTGALNLKPLEGLCMEVLNYACRAGKPDLAADVLRVLTQSKITCKEQHFAPLFEAFISNKDWKSALNIVDVMVNAKIEPEPTFMEPFKNAIEKSASDLDDAYMAIENLREDGKKVHISAFNTIVSACAHLGDVKRAFAAVTDAPKLGIQADIETYNAILDACARSHNKEIAEKVYHEIKATGLKPNADTFFRLIAVSCQQSDYEDAFGYLEETKENNIVPPASAYVLLVRKCARERDSRARIAMEEMEVFGYPVTNELKKYVETGGMAASKIFTKRPRHFAGGKADI</sequence>
<dbReference type="InterPro" id="IPR057027">
    <property type="entry name" value="TPR_mt"/>
</dbReference>
<dbReference type="InParanoid" id="A0A1Y1Y9R0"/>